<evidence type="ECO:0000313" key="3">
    <source>
        <dbReference type="Proteomes" id="UP000027361"/>
    </source>
</evidence>
<dbReference type="HOGENOM" id="CLU_604344_0_0_1"/>
<protein>
    <submittedName>
        <fullName evidence="2">Uncharacterized protein</fullName>
    </submittedName>
</protein>
<dbReference type="InParanoid" id="A0A066WB06"/>
<comment type="caution">
    <text evidence="2">The sequence shown here is derived from an EMBL/GenBank/DDBJ whole genome shotgun (WGS) entry which is preliminary data.</text>
</comment>
<sequence length="507" mass="55430">MDHNHPPGRRVPVRRASASTLSDGRLLLSTWLIGSATKGLDDLRVQVSVDKADYFGNSSTSSSTDPLIPVFFRERVLDEEEILENLIDARTGHVYWTSHRPRRGWYMFLSSPALPLKTTIRLRPTQSSQSSPSTQLVLSVRSQVATQLAMGLNATIEEAAQCRLEQSHETTVRQAAQQEVQASAARITSVTSPDPEALDATHARTSSRSAHVMIRQGTEGHSRKRSVGGPHSPNIGLGNVGGRQRVLAEASLHAQREGGPSTSRSLPKIDISRSLGSSSNSAFLHSPQPTSTRSQFDRPYSPIEEHVHLPAPPAPAASAETEAPVRESLPCTFVVVDDVGGAPSLRGFLAKHHNAAQNSRTLNQEAGGTPKQQDKPSHSRLSWTRYLWTLVPSPIRPALSFDTGKSFRIVWVDAPRLGTASPTAPTWPTNRQQSGPSSDDGGAQIEVLRFEDTSGFWFWQPHTSGRLILHEEAVRAIGVDRKFWFAVALSYLGFVEEKDGYFAAMQA</sequence>
<dbReference type="OrthoDB" id="3362250at2759"/>
<dbReference type="AlphaFoldDB" id="A0A066WB06"/>
<name>A0A066WB06_TILAU</name>
<reference evidence="2 3" key="1">
    <citation type="submission" date="2014-05" db="EMBL/GenBank/DDBJ databases">
        <title>Draft genome sequence of a rare smut relative, Tilletiaria anomala UBC 951.</title>
        <authorList>
            <consortium name="DOE Joint Genome Institute"/>
            <person name="Toome M."/>
            <person name="Kuo A."/>
            <person name="Henrissat B."/>
            <person name="Lipzen A."/>
            <person name="Tritt A."/>
            <person name="Yoshinaga Y."/>
            <person name="Zane M."/>
            <person name="Barry K."/>
            <person name="Grigoriev I.V."/>
            <person name="Spatafora J.W."/>
            <person name="Aimea M.C."/>
        </authorList>
    </citation>
    <scope>NUCLEOTIDE SEQUENCE [LARGE SCALE GENOMIC DNA]</scope>
    <source>
        <strain evidence="2 3">UBC 951</strain>
    </source>
</reference>
<dbReference type="Proteomes" id="UP000027361">
    <property type="component" value="Unassembled WGS sequence"/>
</dbReference>
<feature type="compositionally biased region" description="Polar residues" evidence="1">
    <location>
        <begin position="274"/>
        <end position="294"/>
    </location>
</feature>
<evidence type="ECO:0000313" key="2">
    <source>
        <dbReference type="EMBL" id="KDN47950.1"/>
    </source>
</evidence>
<dbReference type="RefSeq" id="XP_013243969.1">
    <property type="nucleotide sequence ID" value="XM_013388515.1"/>
</dbReference>
<feature type="region of interest" description="Disordered" evidence="1">
    <location>
        <begin position="359"/>
        <end position="378"/>
    </location>
</feature>
<accession>A0A066WB06</accession>
<feature type="region of interest" description="Disordered" evidence="1">
    <location>
        <begin position="184"/>
        <end position="298"/>
    </location>
</feature>
<feature type="region of interest" description="Disordered" evidence="1">
    <location>
        <begin position="421"/>
        <end position="442"/>
    </location>
</feature>
<proteinExistence type="predicted"/>
<organism evidence="2 3">
    <name type="scientific">Tilletiaria anomala (strain ATCC 24038 / CBS 436.72 / UBC 951)</name>
    <dbReference type="NCBI Taxonomy" id="1037660"/>
    <lineage>
        <taxon>Eukaryota</taxon>
        <taxon>Fungi</taxon>
        <taxon>Dikarya</taxon>
        <taxon>Basidiomycota</taxon>
        <taxon>Ustilaginomycotina</taxon>
        <taxon>Exobasidiomycetes</taxon>
        <taxon>Georgefischeriales</taxon>
        <taxon>Tilletiariaceae</taxon>
        <taxon>Tilletiaria</taxon>
    </lineage>
</organism>
<keyword evidence="3" id="KW-1185">Reference proteome</keyword>
<dbReference type="OMA" id="WARWATS"/>
<feature type="compositionally biased region" description="Polar residues" evidence="1">
    <location>
        <begin position="421"/>
        <end position="437"/>
    </location>
</feature>
<evidence type="ECO:0000256" key="1">
    <source>
        <dbReference type="SAM" id="MobiDB-lite"/>
    </source>
</evidence>
<dbReference type="STRING" id="1037660.A0A066WB06"/>
<dbReference type="EMBL" id="JMSN01000027">
    <property type="protein sequence ID" value="KDN47950.1"/>
    <property type="molecule type" value="Genomic_DNA"/>
</dbReference>
<gene>
    <name evidence="2" type="ORF">K437DRAFT_273538</name>
</gene>
<dbReference type="GeneID" id="25266459"/>